<feature type="domain" description="RRM" evidence="8">
    <location>
        <begin position="54"/>
        <end position="149"/>
    </location>
</feature>
<keyword evidence="2" id="KW-0863">Zinc-finger</keyword>
<dbReference type="PANTHER" id="PTHR24009:SF11">
    <property type="entry name" value="ZINC FINGER CCCH DOMAIN-CONTAINING PROTEIN 53-LIKE"/>
    <property type="match status" value="1"/>
</dbReference>
<evidence type="ECO:0000256" key="4">
    <source>
        <dbReference type="ARBA" id="ARBA00022884"/>
    </source>
</evidence>
<gene>
    <name evidence="9" type="ORF">Slati_0721200</name>
</gene>
<accession>A0AAW2Y580</accession>
<feature type="compositionally biased region" description="Polar residues" evidence="7">
    <location>
        <begin position="336"/>
        <end position="346"/>
    </location>
</feature>
<keyword evidence="3" id="KW-0862">Zinc</keyword>
<dbReference type="InterPro" id="IPR035979">
    <property type="entry name" value="RBD_domain_sf"/>
</dbReference>
<keyword evidence="1" id="KW-0479">Metal-binding</keyword>
<dbReference type="Gene3D" id="3.30.70.330">
    <property type="match status" value="1"/>
</dbReference>
<evidence type="ECO:0000256" key="7">
    <source>
        <dbReference type="SAM" id="MobiDB-lite"/>
    </source>
</evidence>
<feature type="region of interest" description="Disordered" evidence="7">
    <location>
        <begin position="302"/>
        <end position="346"/>
    </location>
</feature>
<reference evidence="9" key="2">
    <citation type="journal article" date="2024" name="Plant">
        <title>Genomic evolution and insights into agronomic trait innovations of Sesamum species.</title>
        <authorList>
            <person name="Miao H."/>
            <person name="Wang L."/>
            <person name="Qu L."/>
            <person name="Liu H."/>
            <person name="Sun Y."/>
            <person name="Le M."/>
            <person name="Wang Q."/>
            <person name="Wei S."/>
            <person name="Zheng Y."/>
            <person name="Lin W."/>
            <person name="Duan Y."/>
            <person name="Cao H."/>
            <person name="Xiong S."/>
            <person name="Wang X."/>
            <person name="Wei L."/>
            <person name="Li C."/>
            <person name="Ma Q."/>
            <person name="Ju M."/>
            <person name="Zhao R."/>
            <person name="Li G."/>
            <person name="Mu C."/>
            <person name="Tian Q."/>
            <person name="Mei H."/>
            <person name="Zhang T."/>
            <person name="Gao T."/>
            <person name="Zhang H."/>
        </authorList>
    </citation>
    <scope>NUCLEOTIDE SEQUENCE</scope>
    <source>
        <strain evidence="9">KEN1</strain>
    </source>
</reference>
<dbReference type="PROSITE" id="PS50102">
    <property type="entry name" value="RRM"/>
    <property type="match status" value="1"/>
</dbReference>
<feature type="compositionally biased region" description="Low complexity" evidence="7">
    <location>
        <begin position="308"/>
        <end position="335"/>
    </location>
</feature>
<evidence type="ECO:0000256" key="3">
    <source>
        <dbReference type="ARBA" id="ARBA00022833"/>
    </source>
</evidence>
<evidence type="ECO:0000259" key="8">
    <source>
        <dbReference type="PROSITE" id="PS50102"/>
    </source>
</evidence>
<dbReference type="SUPFAM" id="SSF54928">
    <property type="entry name" value="RNA-binding domain, RBD"/>
    <property type="match status" value="1"/>
</dbReference>
<dbReference type="InterPro" id="IPR012677">
    <property type="entry name" value="Nucleotide-bd_a/b_plait_sf"/>
</dbReference>
<sequence>MKALQQQQQQRFALMSPRGHHPFPYKNRMSFLNDKLRHDYSSMGLAAGASPSSRQIYLTFPADSTFKEEDVSSYFSLFGPVEDVRIPYQQKRMFGFVTFAYPETETVAATASTPGEGEHSTCLSPSGIDSRELLDLPVGPRMFLNTQEMMLRRRLEQETIELQSRRMMSLQLMDLKNQHHNNHFLPGPPAGVLISSPRPSELLMSRNMIASSDTTTQDGMQEFGDGQQASKSRAVAADNETLLSEETKSSTAANISNGNRHQNVNDDDFYLPESLEHILPDNLFASPTKLAAERRTIFSHASTEAVDTSTPVTSSNNTPALPSSSPLSMASTPFSRTTRYYPSSPI</sequence>
<evidence type="ECO:0000256" key="2">
    <source>
        <dbReference type="ARBA" id="ARBA00022771"/>
    </source>
</evidence>
<dbReference type="InterPro" id="IPR000504">
    <property type="entry name" value="RRM_dom"/>
</dbReference>
<dbReference type="GO" id="GO:0008270">
    <property type="term" value="F:zinc ion binding"/>
    <property type="evidence" value="ECO:0007669"/>
    <property type="project" value="UniProtKB-KW"/>
</dbReference>
<dbReference type="Pfam" id="PF00076">
    <property type="entry name" value="RRM_1"/>
    <property type="match status" value="1"/>
</dbReference>
<protein>
    <submittedName>
        <fullName evidence="9">Zinc finger CCCH domain-containing protein 22</fullName>
    </submittedName>
</protein>
<organism evidence="9">
    <name type="scientific">Sesamum latifolium</name>
    <dbReference type="NCBI Taxonomy" id="2727402"/>
    <lineage>
        <taxon>Eukaryota</taxon>
        <taxon>Viridiplantae</taxon>
        <taxon>Streptophyta</taxon>
        <taxon>Embryophyta</taxon>
        <taxon>Tracheophyta</taxon>
        <taxon>Spermatophyta</taxon>
        <taxon>Magnoliopsida</taxon>
        <taxon>eudicotyledons</taxon>
        <taxon>Gunneridae</taxon>
        <taxon>Pentapetalae</taxon>
        <taxon>asterids</taxon>
        <taxon>lamiids</taxon>
        <taxon>Lamiales</taxon>
        <taxon>Pedaliaceae</taxon>
        <taxon>Sesamum</taxon>
    </lineage>
</organism>
<evidence type="ECO:0000256" key="6">
    <source>
        <dbReference type="PROSITE-ProRule" id="PRU00176"/>
    </source>
</evidence>
<dbReference type="GO" id="GO:0003677">
    <property type="term" value="F:DNA binding"/>
    <property type="evidence" value="ECO:0007669"/>
    <property type="project" value="UniProtKB-KW"/>
</dbReference>
<keyword evidence="4 6" id="KW-0694">RNA-binding</keyword>
<dbReference type="EMBL" id="JACGWN010000002">
    <property type="protein sequence ID" value="KAL0460940.1"/>
    <property type="molecule type" value="Genomic_DNA"/>
</dbReference>
<comment type="caution">
    <text evidence="9">The sequence shown here is derived from an EMBL/GenBank/DDBJ whole genome shotgun (WGS) entry which is preliminary data.</text>
</comment>
<evidence type="ECO:0000313" key="9">
    <source>
        <dbReference type="EMBL" id="KAL0460940.1"/>
    </source>
</evidence>
<proteinExistence type="predicted"/>
<dbReference type="AlphaFoldDB" id="A0AAW2Y580"/>
<feature type="compositionally biased region" description="Polar residues" evidence="7">
    <location>
        <begin position="245"/>
        <end position="262"/>
    </location>
</feature>
<dbReference type="PANTHER" id="PTHR24009">
    <property type="entry name" value="RNA-BINDING (RRM/RBD/RNP MOTIFS)"/>
    <property type="match status" value="1"/>
</dbReference>
<name>A0AAW2Y580_9LAMI</name>
<evidence type="ECO:0000256" key="5">
    <source>
        <dbReference type="ARBA" id="ARBA00023125"/>
    </source>
</evidence>
<keyword evidence="5" id="KW-0238">DNA-binding</keyword>
<feature type="region of interest" description="Disordered" evidence="7">
    <location>
        <begin position="245"/>
        <end position="264"/>
    </location>
</feature>
<evidence type="ECO:0000256" key="1">
    <source>
        <dbReference type="ARBA" id="ARBA00022723"/>
    </source>
</evidence>
<reference evidence="9" key="1">
    <citation type="submission" date="2020-06" db="EMBL/GenBank/DDBJ databases">
        <authorList>
            <person name="Li T."/>
            <person name="Hu X."/>
            <person name="Zhang T."/>
            <person name="Song X."/>
            <person name="Zhang H."/>
            <person name="Dai N."/>
            <person name="Sheng W."/>
            <person name="Hou X."/>
            <person name="Wei L."/>
        </authorList>
    </citation>
    <scope>NUCLEOTIDE SEQUENCE</scope>
    <source>
        <strain evidence="9">KEN1</strain>
        <tissue evidence="9">Leaf</tissue>
    </source>
</reference>
<dbReference type="GO" id="GO:0003723">
    <property type="term" value="F:RNA binding"/>
    <property type="evidence" value="ECO:0007669"/>
    <property type="project" value="UniProtKB-UniRule"/>
</dbReference>